<feature type="compositionally biased region" description="Basic and acidic residues" evidence="1">
    <location>
        <begin position="129"/>
        <end position="152"/>
    </location>
</feature>
<feature type="region of interest" description="Disordered" evidence="1">
    <location>
        <begin position="1"/>
        <end position="113"/>
    </location>
</feature>
<comment type="caution">
    <text evidence="2">The sequence shown here is derived from an EMBL/GenBank/DDBJ whole genome shotgun (WGS) entry which is preliminary data.</text>
</comment>
<gene>
    <name evidence="2" type="ORF">FA13DRAFT_1733541</name>
</gene>
<evidence type="ECO:0000256" key="1">
    <source>
        <dbReference type="SAM" id="MobiDB-lite"/>
    </source>
</evidence>
<feature type="compositionally biased region" description="Polar residues" evidence="1">
    <location>
        <begin position="1"/>
        <end position="11"/>
    </location>
</feature>
<sequence length="152" mass="16490">MSLPTRTTMPATAQDPMGFEASVARPGNEGVYNHPGEQDGKFRNPGHDTITMDNKLEPNRRYPPPSELINGRTGVADEVPQQGSTQPGDGSEIRRTDDALQGPSSHEVPFKERVVGVAQVTRGTLLGKPDLKEHGEAILDGRTTHAQDKQKN</sequence>
<dbReference type="EMBL" id="QPFP01000022">
    <property type="protein sequence ID" value="TEB30682.1"/>
    <property type="molecule type" value="Genomic_DNA"/>
</dbReference>
<dbReference type="Proteomes" id="UP000298030">
    <property type="component" value="Unassembled WGS sequence"/>
</dbReference>
<feature type="compositionally biased region" description="Basic and acidic residues" evidence="1">
    <location>
        <begin position="36"/>
        <end position="46"/>
    </location>
</feature>
<proteinExistence type="predicted"/>
<feature type="region of interest" description="Disordered" evidence="1">
    <location>
        <begin position="126"/>
        <end position="152"/>
    </location>
</feature>
<keyword evidence="3" id="KW-1185">Reference proteome</keyword>
<organism evidence="2 3">
    <name type="scientific">Coprinellus micaceus</name>
    <name type="common">Glistening ink-cap mushroom</name>
    <name type="synonym">Coprinus micaceus</name>
    <dbReference type="NCBI Taxonomy" id="71717"/>
    <lineage>
        <taxon>Eukaryota</taxon>
        <taxon>Fungi</taxon>
        <taxon>Dikarya</taxon>
        <taxon>Basidiomycota</taxon>
        <taxon>Agaricomycotina</taxon>
        <taxon>Agaricomycetes</taxon>
        <taxon>Agaricomycetidae</taxon>
        <taxon>Agaricales</taxon>
        <taxon>Agaricineae</taxon>
        <taxon>Psathyrellaceae</taxon>
        <taxon>Coprinellus</taxon>
    </lineage>
</organism>
<protein>
    <submittedName>
        <fullName evidence="2">Uncharacterized protein</fullName>
    </submittedName>
</protein>
<reference evidence="2 3" key="1">
    <citation type="journal article" date="2019" name="Nat. Ecol. Evol.">
        <title>Megaphylogeny resolves global patterns of mushroom evolution.</title>
        <authorList>
            <person name="Varga T."/>
            <person name="Krizsan K."/>
            <person name="Foldi C."/>
            <person name="Dima B."/>
            <person name="Sanchez-Garcia M."/>
            <person name="Sanchez-Ramirez S."/>
            <person name="Szollosi G.J."/>
            <person name="Szarkandi J.G."/>
            <person name="Papp V."/>
            <person name="Albert L."/>
            <person name="Andreopoulos W."/>
            <person name="Angelini C."/>
            <person name="Antonin V."/>
            <person name="Barry K.W."/>
            <person name="Bougher N.L."/>
            <person name="Buchanan P."/>
            <person name="Buyck B."/>
            <person name="Bense V."/>
            <person name="Catcheside P."/>
            <person name="Chovatia M."/>
            <person name="Cooper J."/>
            <person name="Damon W."/>
            <person name="Desjardin D."/>
            <person name="Finy P."/>
            <person name="Geml J."/>
            <person name="Haridas S."/>
            <person name="Hughes K."/>
            <person name="Justo A."/>
            <person name="Karasinski D."/>
            <person name="Kautmanova I."/>
            <person name="Kiss B."/>
            <person name="Kocsube S."/>
            <person name="Kotiranta H."/>
            <person name="LaButti K.M."/>
            <person name="Lechner B.E."/>
            <person name="Liimatainen K."/>
            <person name="Lipzen A."/>
            <person name="Lukacs Z."/>
            <person name="Mihaltcheva S."/>
            <person name="Morgado L.N."/>
            <person name="Niskanen T."/>
            <person name="Noordeloos M.E."/>
            <person name="Ohm R.A."/>
            <person name="Ortiz-Santana B."/>
            <person name="Ovrebo C."/>
            <person name="Racz N."/>
            <person name="Riley R."/>
            <person name="Savchenko A."/>
            <person name="Shiryaev A."/>
            <person name="Soop K."/>
            <person name="Spirin V."/>
            <person name="Szebenyi C."/>
            <person name="Tomsovsky M."/>
            <person name="Tulloss R.E."/>
            <person name="Uehling J."/>
            <person name="Grigoriev I.V."/>
            <person name="Vagvolgyi C."/>
            <person name="Papp T."/>
            <person name="Martin F.M."/>
            <person name="Miettinen O."/>
            <person name="Hibbett D.S."/>
            <person name="Nagy L.G."/>
        </authorList>
    </citation>
    <scope>NUCLEOTIDE SEQUENCE [LARGE SCALE GENOMIC DNA]</scope>
    <source>
        <strain evidence="2 3">FP101781</strain>
    </source>
</reference>
<evidence type="ECO:0000313" key="2">
    <source>
        <dbReference type="EMBL" id="TEB30682.1"/>
    </source>
</evidence>
<name>A0A4Y7TAQ3_COPMI</name>
<dbReference type="OrthoDB" id="3361009at2759"/>
<evidence type="ECO:0000313" key="3">
    <source>
        <dbReference type="Proteomes" id="UP000298030"/>
    </source>
</evidence>
<accession>A0A4Y7TAQ3</accession>
<dbReference type="AlphaFoldDB" id="A0A4Y7TAQ3"/>